<proteinExistence type="predicted"/>
<dbReference type="RefSeq" id="WP_217965390.1">
    <property type="nucleotide sequence ID" value="NZ_JAHTBN010000006.1"/>
</dbReference>
<reference evidence="2" key="1">
    <citation type="journal article" date="2019" name="Int. J. Syst. Evol. Microbiol.">
        <title>The Global Catalogue of Microorganisms (GCM) 10K type strain sequencing project: providing services to taxonomists for standard genome sequencing and annotation.</title>
        <authorList>
            <consortium name="The Broad Institute Genomics Platform"/>
            <consortium name="The Broad Institute Genome Sequencing Center for Infectious Disease"/>
            <person name="Wu L."/>
            <person name="Ma J."/>
        </authorList>
    </citation>
    <scope>NUCLEOTIDE SEQUENCE [LARGE SCALE GENOMIC DNA]</scope>
    <source>
        <strain evidence="2">LMG 24813</strain>
    </source>
</reference>
<accession>A0ABV8P141</accession>
<protein>
    <submittedName>
        <fullName evidence="1">Uncharacterized protein</fullName>
    </submittedName>
</protein>
<dbReference type="Proteomes" id="UP001595848">
    <property type="component" value="Unassembled WGS sequence"/>
</dbReference>
<sequence length="319" mass="36075">MSMNTPESPTPSQRPKIIITNKNIKLWAYLDITNPLVAWEVAIGRICSADDPSRKIYAASLWFYSLMRRLSKDGLDRRFLNELLLEQARLQTHPDAVSRLRGVYFFESEEIANAAVARWGIPQNRRFISSVNFSANALTQVDSEWITWKLKSEDRDWMPRYWAGETYGERPLTEVLASGIGLIENMELRNEAVRWIYQNWPTSTPLLSMAACAIRESVTLGIAEFETVGLISPVLTVGNGIIQGKHVINTRALATNQAEIIKALEACRARGEYLPWIVDPDNDVLFRVPDLSSFNFEIRDTKAAETLITVHDASISSKS</sequence>
<dbReference type="EMBL" id="JBHSBV010000007">
    <property type="protein sequence ID" value="MFC4202871.1"/>
    <property type="molecule type" value="Genomic_DNA"/>
</dbReference>
<evidence type="ECO:0000313" key="1">
    <source>
        <dbReference type="EMBL" id="MFC4202871.1"/>
    </source>
</evidence>
<organism evidence="1 2">
    <name type="scientific">Candidimonas humi</name>
    <dbReference type="NCBI Taxonomy" id="683355"/>
    <lineage>
        <taxon>Bacteria</taxon>
        <taxon>Pseudomonadati</taxon>
        <taxon>Pseudomonadota</taxon>
        <taxon>Betaproteobacteria</taxon>
        <taxon>Burkholderiales</taxon>
        <taxon>Alcaligenaceae</taxon>
        <taxon>Candidimonas</taxon>
    </lineage>
</organism>
<keyword evidence="2" id="KW-1185">Reference proteome</keyword>
<evidence type="ECO:0000313" key="2">
    <source>
        <dbReference type="Proteomes" id="UP001595848"/>
    </source>
</evidence>
<comment type="caution">
    <text evidence="1">The sequence shown here is derived from an EMBL/GenBank/DDBJ whole genome shotgun (WGS) entry which is preliminary data.</text>
</comment>
<gene>
    <name evidence="1" type="ORF">ACFOY1_18120</name>
</gene>
<name>A0ABV8P141_9BURK</name>